<evidence type="ECO:0000256" key="1">
    <source>
        <dbReference type="SAM" id="MobiDB-lite"/>
    </source>
</evidence>
<feature type="transmembrane region" description="Helical" evidence="2">
    <location>
        <begin position="206"/>
        <end position="225"/>
    </location>
</feature>
<dbReference type="OrthoDB" id="5961at2759"/>
<dbReference type="InterPro" id="IPR040202">
    <property type="entry name" value="Brl1/Brr6"/>
</dbReference>
<feature type="region of interest" description="Disordered" evidence="1">
    <location>
        <begin position="1"/>
        <end position="191"/>
    </location>
</feature>
<dbReference type="EMBL" id="ML213602">
    <property type="protein sequence ID" value="TFK38599.1"/>
    <property type="molecule type" value="Genomic_DNA"/>
</dbReference>
<dbReference type="GO" id="GO:0031965">
    <property type="term" value="C:nuclear membrane"/>
    <property type="evidence" value="ECO:0007669"/>
    <property type="project" value="InterPro"/>
</dbReference>
<name>A0A5C3LZE9_9AGAR</name>
<keyword evidence="5" id="KW-1185">Reference proteome</keyword>
<evidence type="ECO:0000256" key="2">
    <source>
        <dbReference type="SAM" id="Phobius"/>
    </source>
</evidence>
<keyword evidence="2" id="KW-0812">Transmembrane</keyword>
<feature type="compositionally biased region" description="Basic and acidic residues" evidence="1">
    <location>
        <begin position="102"/>
        <end position="126"/>
    </location>
</feature>
<dbReference type="AlphaFoldDB" id="A0A5C3LZE9"/>
<protein>
    <submittedName>
        <fullName evidence="4">Di-sulfide bridge nucleocytoplasmic transport domain-containing protein</fullName>
    </submittedName>
</protein>
<accession>A0A5C3LZE9</accession>
<dbReference type="Pfam" id="PF10104">
    <property type="entry name" value="Brr6_like_C_C"/>
    <property type="match status" value="1"/>
</dbReference>
<organism evidence="4 5">
    <name type="scientific">Crucibulum laeve</name>
    <dbReference type="NCBI Taxonomy" id="68775"/>
    <lineage>
        <taxon>Eukaryota</taxon>
        <taxon>Fungi</taxon>
        <taxon>Dikarya</taxon>
        <taxon>Basidiomycota</taxon>
        <taxon>Agaricomycotina</taxon>
        <taxon>Agaricomycetes</taxon>
        <taxon>Agaricomycetidae</taxon>
        <taxon>Agaricales</taxon>
        <taxon>Agaricineae</taxon>
        <taxon>Nidulariaceae</taxon>
        <taxon>Crucibulum</taxon>
    </lineage>
</organism>
<dbReference type="SMART" id="SM01042">
    <property type="entry name" value="Brr6_like_C_C"/>
    <property type="match status" value="1"/>
</dbReference>
<dbReference type="GO" id="GO:0006998">
    <property type="term" value="P:nuclear envelope organization"/>
    <property type="evidence" value="ECO:0007669"/>
    <property type="project" value="InterPro"/>
</dbReference>
<reference evidence="4 5" key="1">
    <citation type="journal article" date="2019" name="Nat. Ecol. Evol.">
        <title>Megaphylogeny resolves global patterns of mushroom evolution.</title>
        <authorList>
            <person name="Varga T."/>
            <person name="Krizsan K."/>
            <person name="Foldi C."/>
            <person name="Dima B."/>
            <person name="Sanchez-Garcia M."/>
            <person name="Sanchez-Ramirez S."/>
            <person name="Szollosi G.J."/>
            <person name="Szarkandi J.G."/>
            <person name="Papp V."/>
            <person name="Albert L."/>
            <person name="Andreopoulos W."/>
            <person name="Angelini C."/>
            <person name="Antonin V."/>
            <person name="Barry K.W."/>
            <person name="Bougher N.L."/>
            <person name="Buchanan P."/>
            <person name="Buyck B."/>
            <person name="Bense V."/>
            <person name="Catcheside P."/>
            <person name="Chovatia M."/>
            <person name="Cooper J."/>
            <person name="Damon W."/>
            <person name="Desjardin D."/>
            <person name="Finy P."/>
            <person name="Geml J."/>
            <person name="Haridas S."/>
            <person name="Hughes K."/>
            <person name="Justo A."/>
            <person name="Karasinski D."/>
            <person name="Kautmanova I."/>
            <person name="Kiss B."/>
            <person name="Kocsube S."/>
            <person name="Kotiranta H."/>
            <person name="LaButti K.M."/>
            <person name="Lechner B.E."/>
            <person name="Liimatainen K."/>
            <person name="Lipzen A."/>
            <person name="Lukacs Z."/>
            <person name="Mihaltcheva S."/>
            <person name="Morgado L.N."/>
            <person name="Niskanen T."/>
            <person name="Noordeloos M.E."/>
            <person name="Ohm R.A."/>
            <person name="Ortiz-Santana B."/>
            <person name="Ovrebo C."/>
            <person name="Racz N."/>
            <person name="Riley R."/>
            <person name="Savchenko A."/>
            <person name="Shiryaev A."/>
            <person name="Soop K."/>
            <person name="Spirin V."/>
            <person name="Szebenyi C."/>
            <person name="Tomsovsky M."/>
            <person name="Tulloss R.E."/>
            <person name="Uehling J."/>
            <person name="Grigoriev I.V."/>
            <person name="Vagvolgyi C."/>
            <person name="Papp T."/>
            <person name="Martin F.M."/>
            <person name="Miettinen O."/>
            <person name="Hibbett D.S."/>
            <person name="Nagy L.G."/>
        </authorList>
    </citation>
    <scope>NUCLEOTIDE SEQUENCE [LARGE SCALE GENOMIC DNA]</scope>
    <source>
        <strain evidence="4 5">CBS 166.37</strain>
    </source>
</reference>
<dbReference type="InterPro" id="IPR018767">
    <property type="entry name" value="Brl1/Brr6_dom"/>
</dbReference>
<feature type="transmembrane region" description="Helical" evidence="2">
    <location>
        <begin position="310"/>
        <end position="331"/>
    </location>
</feature>
<evidence type="ECO:0000313" key="5">
    <source>
        <dbReference type="Proteomes" id="UP000308652"/>
    </source>
</evidence>
<dbReference type="Proteomes" id="UP000308652">
    <property type="component" value="Unassembled WGS sequence"/>
</dbReference>
<proteinExistence type="predicted"/>
<feature type="compositionally biased region" description="Basic and acidic residues" evidence="1">
    <location>
        <begin position="377"/>
        <end position="387"/>
    </location>
</feature>
<dbReference type="GO" id="GO:0055088">
    <property type="term" value="P:lipid homeostasis"/>
    <property type="evidence" value="ECO:0007669"/>
    <property type="project" value="InterPro"/>
</dbReference>
<dbReference type="PANTHER" id="PTHR28136">
    <property type="entry name" value="NUCLEUS EXPORT PROTEIN BRR6"/>
    <property type="match status" value="1"/>
</dbReference>
<evidence type="ECO:0000313" key="4">
    <source>
        <dbReference type="EMBL" id="TFK38599.1"/>
    </source>
</evidence>
<keyword evidence="2" id="KW-0472">Membrane</keyword>
<feature type="compositionally biased region" description="Polar residues" evidence="1">
    <location>
        <begin position="54"/>
        <end position="68"/>
    </location>
</feature>
<feature type="compositionally biased region" description="Acidic residues" evidence="1">
    <location>
        <begin position="158"/>
        <end position="168"/>
    </location>
</feature>
<feature type="compositionally biased region" description="Basic and acidic residues" evidence="1">
    <location>
        <begin position="1"/>
        <end position="14"/>
    </location>
</feature>
<dbReference type="PANTHER" id="PTHR28136:SF1">
    <property type="entry name" value="NUCLEUS EXPORT PROTEIN BRL1"/>
    <property type="match status" value="1"/>
</dbReference>
<evidence type="ECO:0000259" key="3">
    <source>
        <dbReference type="SMART" id="SM01042"/>
    </source>
</evidence>
<sequence length="401" mass="44930">MAGRYQSDRSKDAPMDYQWTNRNEVKPVWSAAGIDPSTPRKRPHDDLSPPTPSLLGTRTPTFGSNQNVPFIFQPTPAPQTPQSHPWAPPPQFSPSKAFLPQEDLKDVDMSEVSPEKNDETDTDKLAGRPVATGALRRVYNQRHKTRGSRLITQRHEDDLGESDEEDRDDNIPPLTRNTSNHYTLNMPAPPPPQSDTPYVLLGYLQFFFNLSLILLFLYLVVQFILTVQRDVEHRISEYSQDIVQEIAMCALQYKNNLCASNPIPAMAQQCANWEACMNRDPTVVGRAKVGAELIAEVVNGFVEPISWKTLIFTLTSLAFTTVFINTLLSLYRSRHQPIPAAPPHQPAPFPIAPATPFPSHHFGGYLSPAPTPSWGRYKSEQDLESPTRKRRLEGGAAAKIK</sequence>
<feature type="domain" description="Brl1/Brr6" evidence="3">
    <location>
        <begin position="200"/>
        <end position="332"/>
    </location>
</feature>
<feature type="region of interest" description="Disordered" evidence="1">
    <location>
        <begin position="370"/>
        <end position="401"/>
    </location>
</feature>
<gene>
    <name evidence="4" type="ORF">BDQ12DRAFT_712592</name>
</gene>
<keyword evidence="2" id="KW-1133">Transmembrane helix</keyword>